<evidence type="ECO:0000256" key="6">
    <source>
        <dbReference type="HAMAP-Rule" id="MF_01363"/>
    </source>
</evidence>
<dbReference type="Pfam" id="PF00829">
    <property type="entry name" value="Ribosomal_L21p"/>
    <property type="match status" value="1"/>
</dbReference>
<dbReference type="RefSeq" id="WP_149820672.1">
    <property type="nucleotide sequence ID" value="NZ_CP032152.1"/>
</dbReference>
<keyword evidence="9" id="KW-1185">Reference proteome</keyword>
<dbReference type="SUPFAM" id="SSF141091">
    <property type="entry name" value="L21p-like"/>
    <property type="match status" value="1"/>
</dbReference>
<proteinExistence type="inferred from homology"/>
<evidence type="ECO:0000313" key="8">
    <source>
        <dbReference type="EMBL" id="AXY67335.1"/>
    </source>
</evidence>
<keyword evidence="2 6" id="KW-0699">rRNA-binding</keyword>
<sequence length="111" mass="12527">MAYAIIETGGKQLRVEAGRFYDVERLPVEPEGTIDLERVLLVQTDSQVHVGQPYVSGAVVSGTVMEHRRGPKVIVYKMRPKKKTRKKQGHRQELTRIMINEIRLNGESLGG</sequence>
<name>A0A3B7MCK5_9CYAN</name>
<dbReference type="Proteomes" id="UP000261812">
    <property type="component" value="Chromosome"/>
</dbReference>
<accession>A0A3B7MCK5</accession>
<dbReference type="NCBIfam" id="TIGR00061">
    <property type="entry name" value="L21"/>
    <property type="match status" value="1"/>
</dbReference>
<dbReference type="InterPro" id="IPR028909">
    <property type="entry name" value="bL21-like"/>
</dbReference>
<reference evidence="9" key="1">
    <citation type="submission" date="2018-09" db="EMBL/GenBank/DDBJ databases">
        <title>Complete genome sequence of thermophilic cyanobacteria strain Thermosynechococcus elongatus PKUAC-SCTE542.</title>
        <authorList>
            <person name="Liang Y."/>
            <person name="Tang J."/>
            <person name="Daroch M."/>
        </authorList>
    </citation>
    <scope>NUCLEOTIDE SEQUENCE [LARGE SCALE GENOMIC DNA]</scope>
    <source>
        <strain evidence="9">E542</strain>
    </source>
</reference>
<protein>
    <recommendedName>
        <fullName evidence="6">Large ribosomal subunit protein bL21</fullName>
    </recommendedName>
</protein>
<keyword evidence="4 6" id="KW-0689">Ribosomal protein</keyword>
<dbReference type="PANTHER" id="PTHR21349:SF0">
    <property type="entry name" value="LARGE RIBOSOMAL SUBUNIT PROTEIN BL21M"/>
    <property type="match status" value="1"/>
</dbReference>
<dbReference type="PANTHER" id="PTHR21349">
    <property type="entry name" value="50S RIBOSOMAL PROTEIN L21"/>
    <property type="match status" value="1"/>
</dbReference>
<evidence type="ECO:0000256" key="2">
    <source>
        <dbReference type="ARBA" id="ARBA00022730"/>
    </source>
</evidence>
<dbReference type="KEGG" id="tsq:D3A95_01655"/>
<gene>
    <name evidence="6 8" type="primary">rplU</name>
    <name evidence="6" type="synonym">rpl21</name>
    <name evidence="8" type="ORF">D3A95_01655</name>
</gene>
<keyword evidence="5 6" id="KW-0687">Ribonucleoprotein</keyword>
<dbReference type="GO" id="GO:0003735">
    <property type="term" value="F:structural constituent of ribosome"/>
    <property type="evidence" value="ECO:0007669"/>
    <property type="project" value="InterPro"/>
</dbReference>
<evidence type="ECO:0000256" key="5">
    <source>
        <dbReference type="ARBA" id="ARBA00023274"/>
    </source>
</evidence>
<dbReference type="GO" id="GO:1990904">
    <property type="term" value="C:ribonucleoprotein complex"/>
    <property type="evidence" value="ECO:0007669"/>
    <property type="project" value="UniProtKB-KW"/>
</dbReference>
<evidence type="ECO:0000256" key="7">
    <source>
        <dbReference type="RuleBase" id="RU000562"/>
    </source>
</evidence>
<keyword evidence="3 6" id="KW-0694">RNA-binding</keyword>
<dbReference type="GO" id="GO:0019843">
    <property type="term" value="F:rRNA binding"/>
    <property type="evidence" value="ECO:0007669"/>
    <property type="project" value="UniProtKB-UniRule"/>
</dbReference>
<organism evidence="8 9">
    <name type="scientific">Thermosynechococcus sichuanensis E542</name>
    <dbReference type="NCBI Taxonomy" id="2016101"/>
    <lineage>
        <taxon>Bacteria</taxon>
        <taxon>Bacillati</taxon>
        <taxon>Cyanobacteriota</taxon>
        <taxon>Cyanophyceae</taxon>
        <taxon>Acaryochloridales</taxon>
        <taxon>Thermosynechococcaceae</taxon>
        <taxon>Thermosynechococcus</taxon>
        <taxon>Thermosynechococcus sichuanensis</taxon>
    </lineage>
</organism>
<dbReference type="InterPro" id="IPR018258">
    <property type="entry name" value="Ribosomal_bL21_CS"/>
</dbReference>
<dbReference type="GO" id="GO:0006412">
    <property type="term" value="P:translation"/>
    <property type="evidence" value="ECO:0007669"/>
    <property type="project" value="UniProtKB-UniRule"/>
</dbReference>
<evidence type="ECO:0000256" key="3">
    <source>
        <dbReference type="ARBA" id="ARBA00022884"/>
    </source>
</evidence>
<dbReference type="InterPro" id="IPR036164">
    <property type="entry name" value="bL21-like_sf"/>
</dbReference>
<dbReference type="HAMAP" id="MF_01363">
    <property type="entry name" value="Ribosomal_bL21"/>
    <property type="match status" value="1"/>
</dbReference>
<dbReference type="PROSITE" id="PS01169">
    <property type="entry name" value="RIBOSOMAL_L21"/>
    <property type="match status" value="1"/>
</dbReference>
<comment type="function">
    <text evidence="6 7">This protein binds to 23S rRNA in the presence of protein L20.</text>
</comment>
<comment type="similarity">
    <text evidence="1 6 7">Belongs to the bacterial ribosomal protein bL21 family.</text>
</comment>
<evidence type="ECO:0000256" key="4">
    <source>
        <dbReference type="ARBA" id="ARBA00022980"/>
    </source>
</evidence>
<dbReference type="AlphaFoldDB" id="A0A3B7MCK5"/>
<dbReference type="EMBL" id="CP032152">
    <property type="protein sequence ID" value="AXY67335.1"/>
    <property type="molecule type" value="Genomic_DNA"/>
</dbReference>
<evidence type="ECO:0000313" key="9">
    <source>
        <dbReference type="Proteomes" id="UP000261812"/>
    </source>
</evidence>
<dbReference type="GO" id="GO:0005840">
    <property type="term" value="C:ribosome"/>
    <property type="evidence" value="ECO:0007669"/>
    <property type="project" value="UniProtKB-KW"/>
</dbReference>
<dbReference type="GO" id="GO:0005737">
    <property type="term" value="C:cytoplasm"/>
    <property type="evidence" value="ECO:0007669"/>
    <property type="project" value="UniProtKB-ARBA"/>
</dbReference>
<comment type="subunit">
    <text evidence="6">Part of the 50S ribosomal subunit. Contacts protein L20.</text>
</comment>
<dbReference type="InterPro" id="IPR001787">
    <property type="entry name" value="Ribosomal_bL21"/>
</dbReference>
<evidence type="ECO:0000256" key="1">
    <source>
        <dbReference type="ARBA" id="ARBA00008563"/>
    </source>
</evidence>